<dbReference type="EMBL" id="JABCAG010000033">
    <property type="protein sequence ID" value="NMP58973.1"/>
    <property type="molecule type" value="Genomic_DNA"/>
</dbReference>
<evidence type="ECO:0000313" key="1">
    <source>
        <dbReference type="EMBL" id="BBM13434.1"/>
    </source>
</evidence>
<sequence length="223" mass="26461">MNFLVVLKDTILKRSTFIYTQIDEQKTVLHFSPEFHLEGLTIGEIYEQGGIQAAKQFFVQELQLPLNDYLEVSLNEWDKAISELFPQGINVESGTTEVHLSVKDLQRQMRYQIDEEGSLSIFQRQQKILKSFLKQISRKRNLFKTTQLLKKYPELLHTSIQFPQLLSLIRRFVRLKEIQSKKLTFPLQDTFRVVKREDEKKLIVIDFMRNRHVLQQMTMEKAN</sequence>
<dbReference type="AlphaFoldDB" id="A0A1V2UJT0"/>
<dbReference type="STRING" id="53346.A5802_001210"/>
<dbReference type="Proteomes" id="UP000189299">
    <property type="component" value="Unassembled WGS sequence"/>
</dbReference>
<name>A0A1V2UJT0_ENTMU</name>
<dbReference type="Gene3D" id="3.40.630.190">
    <property type="entry name" value="LCP protein"/>
    <property type="match status" value="1"/>
</dbReference>
<evidence type="ECO:0000313" key="6">
    <source>
        <dbReference type="Proteomes" id="UP000557857"/>
    </source>
</evidence>
<evidence type="ECO:0000313" key="5">
    <source>
        <dbReference type="Proteomes" id="UP000509460"/>
    </source>
</evidence>
<dbReference type="OrthoDB" id="2184774at2"/>
<dbReference type="EMBL" id="AP019810">
    <property type="protein sequence ID" value="BBM13434.1"/>
    <property type="molecule type" value="Genomic_DNA"/>
</dbReference>
<reference evidence="2 6" key="3">
    <citation type="submission" date="2020-04" db="EMBL/GenBank/DDBJ databases">
        <authorList>
            <person name="Abaymova A."/>
            <person name="Teymurazov M."/>
            <person name="Tazyna O."/>
            <person name="Chatushin Y."/>
            <person name="Svetoch E."/>
            <person name="Pereligyn V."/>
            <person name="Pohylenko V."/>
            <person name="Platonov M."/>
            <person name="Kartsev N."/>
            <person name="Skryabin Y."/>
            <person name="Sizova A."/>
            <person name="Solomentsev V."/>
            <person name="Kislichkina A."/>
            <person name="Bogun A."/>
        </authorList>
    </citation>
    <scope>NUCLEOTIDE SEQUENCE [LARGE SCALE GENOMIC DNA]</scope>
    <source>
        <strain evidence="2">SCPM-O-B-8398</strain>
        <strain evidence="6">SCPM-O-B-8398 (E28)</strain>
    </source>
</reference>
<dbReference type="EMBL" id="MSTR01000005">
    <property type="protein sequence ID" value="ONN43436.1"/>
    <property type="molecule type" value="Genomic_DNA"/>
</dbReference>
<gene>
    <name evidence="3" type="ORF">BTN92_06260</name>
    <name evidence="1" type="ORF">EM151A_0192</name>
    <name evidence="2" type="ORF">HI921_10970</name>
</gene>
<accession>A0A1V2UJT0</accession>
<protein>
    <recommendedName>
        <fullName evidence="7">Transcriptional regulator</fullName>
    </recommendedName>
</protein>
<proteinExistence type="predicted"/>
<evidence type="ECO:0000313" key="3">
    <source>
        <dbReference type="EMBL" id="ONN43436.1"/>
    </source>
</evidence>
<dbReference type="Proteomes" id="UP000509460">
    <property type="component" value="Chromosome"/>
</dbReference>
<dbReference type="Proteomes" id="UP000557857">
    <property type="component" value="Unassembled WGS sequence"/>
</dbReference>
<reference evidence="1 5" key="2">
    <citation type="submission" date="2019-07" db="EMBL/GenBank/DDBJ databases">
        <title>antibiotic susceptibility of plant-derived lactic acid bacteria.</title>
        <authorList>
            <person name="Sugiyama M."/>
            <person name="Noda M."/>
        </authorList>
    </citation>
    <scope>NUCLEOTIDE SEQUENCE [LARGE SCALE GENOMIC DNA]</scope>
    <source>
        <strain evidence="1 5">15-1A</strain>
    </source>
</reference>
<dbReference type="RefSeq" id="WP_010735291.1">
    <property type="nucleotide sequence ID" value="NZ_AP019810.1"/>
</dbReference>
<evidence type="ECO:0000313" key="2">
    <source>
        <dbReference type="EMBL" id="NMP58973.1"/>
    </source>
</evidence>
<evidence type="ECO:0000313" key="4">
    <source>
        <dbReference type="Proteomes" id="UP000189299"/>
    </source>
</evidence>
<reference evidence="3 4" key="1">
    <citation type="submission" date="2016-12" db="EMBL/GenBank/DDBJ databases">
        <authorList>
            <person name="Song W.-J."/>
            <person name="Kurnit D.M."/>
        </authorList>
    </citation>
    <scope>NUCLEOTIDE SEQUENCE [LARGE SCALE GENOMIC DNA]</scope>
    <source>
        <strain evidence="3 4">CGB1038-1_S1</strain>
    </source>
</reference>
<evidence type="ECO:0008006" key="7">
    <source>
        <dbReference type="Google" id="ProtNLM"/>
    </source>
</evidence>
<organism evidence="3 4">
    <name type="scientific">Enterococcus mundtii</name>
    <dbReference type="NCBI Taxonomy" id="53346"/>
    <lineage>
        <taxon>Bacteria</taxon>
        <taxon>Bacillati</taxon>
        <taxon>Bacillota</taxon>
        <taxon>Bacilli</taxon>
        <taxon>Lactobacillales</taxon>
        <taxon>Enterococcaceae</taxon>
        <taxon>Enterococcus</taxon>
    </lineage>
</organism>